<evidence type="ECO:0000313" key="3">
    <source>
        <dbReference type="Proteomes" id="UP000612361"/>
    </source>
</evidence>
<dbReference type="Pfam" id="PF01381">
    <property type="entry name" value="HTH_3"/>
    <property type="match status" value="1"/>
</dbReference>
<dbReference type="EMBL" id="JACOGG010000027">
    <property type="protein sequence ID" value="MBC3936998.1"/>
    <property type="molecule type" value="Genomic_DNA"/>
</dbReference>
<dbReference type="AlphaFoldDB" id="A0A923I3B7"/>
<dbReference type="SMART" id="SM00530">
    <property type="entry name" value="HTH_XRE"/>
    <property type="match status" value="1"/>
</dbReference>
<evidence type="ECO:0000313" key="2">
    <source>
        <dbReference type="EMBL" id="MBC3936998.1"/>
    </source>
</evidence>
<accession>A0A923I3B7</accession>
<dbReference type="GO" id="GO:0003677">
    <property type="term" value="F:DNA binding"/>
    <property type="evidence" value="ECO:0007669"/>
    <property type="project" value="InterPro"/>
</dbReference>
<name>A0A923I3B7_9BURK</name>
<reference evidence="2" key="1">
    <citation type="submission" date="2020-08" db="EMBL/GenBank/DDBJ databases">
        <title>Novel species isolated from subtropical streams in China.</title>
        <authorList>
            <person name="Lu H."/>
        </authorList>
    </citation>
    <scope>NUCLEOTIDE SEQUENCE</scope>
    <source>
        <strain evidence="2">CY7W</strain>
    </source>
</reference>
<dbReference type="Proteomes" id="UP000612361">
    <property type="component" value="Unassembled WGS sequence"/>
</dbReference>
<dbReference type="RefSeq" id="WP_186882520.1">
    <property type="nucleotide sequence ID" value="NZ_JACOGG010000027.1"/>
</dbReference>
<dbReference type="InterPro" id="IPR010982">
    <property type="entry name" value="Lambda_DNA-bd_dom_sf"/>
</dbReference>
<dbReference type="SUPFAM" id="SSF47413">
    <property type="entry name" value="lambda repressor-like DNA-binding domains"/>
    <property type="match status" value="1"/>
</dbReference>
<proteinExistence type="predicted"/>
<dbReference type="CDD" id="cd00093">
    <property type="entry name" value="HTH_XRE"/>
    <property type="match status" value="1"/>
</dbReference>
<comment type="caution">
    <text evidence="2">The sequence shown here is derived from an EMBL/GenBank/DDBJ whole genome shotgun (WGS) entry which is preliminary data.</text>
</comment>
<feature type="domain" description="HTH cro/C1-type" evidence="1">
    <location>
        <begin position="13"/>
        <end position="69"/>
    </location>
</feature>
<evidence type="ECO:0000259" key="1">
    <source>
        <dbReference type="PROSITE" id="PS50943"/>
    </source>
</evidence>
<dbReference type="PROSITE" id="PS50943">
    <property type="entry name" value="HTH_CROC1"/>
    <property type="match status" value="1"/>
</dbReference>
<gene>
    <name evidence="2" type="ORF">H8K47_16695</name>
</gene>
<protein>
    <submittedName>
        <fullName evidence="2">Helix-turn-helix transcriptional regulator</fullName>
    </submittedName>
</protein>
<dbReference type="InterPro" id="IPR001387">
    <property type="entry name" value="Cro/C1-type_HTH"/>
</dbReference>
<dbReference type="Gene3D" id="1.10.260.40">
    <property type="entry name" value="lambda repressor-like DNA-binding domains"/>
    <property type="match status" value="1"/>
</dbReference>
<organism evidence="2 3">
    <name type="scientific">Undibacterium rugosum</name>
    <dbReference type="NCBI Taxonomy" id="2762291"/>
    <lineage>
        <taxon>Bacteria</taxon>
        <taxon>Pseudomonadati</taxon>
        <taxon>Pseudomonadota</taxon>
        <taxon>Betaproteobacteria</taxon>
        <taxon>Burkholderiales</taxon>
        <taxon>Oxalobacteraceae</taxon>
        <taxon>Undibacterium</taxon>
    </lineage>
</organism>
<sequence length="109" mass="12128">MSNITSSIELRTLKQILRDSGVRQEDLAKEIGISQEQLSRILNGKTDSRSEVAQILMKKYAHKLEPEIIKTQCQSKITEAALALWDGTPSSAEKIISFLISARNICGIK</sequence>
<keyword evidence="3" id="KW-1185">Reference proteome</keyword>